<gene>
    <name evidence="6" type="ORF">GCM10008967_21630</name>
</gene>
<feature type="signal peptide" evidence="4">
    <location>
        <begin position="1"/>
        <end position="24"/>
    </location>
</feature>
<feature type="chain" id="PRO_5045437868" evidence="4">
    <location>
        <begin position="25"/>
        <end position="612"/>
    </location>
</feature>
<feature type="domain" description="Solute-binding protein family 5" evidence="5">
    <location>
        <begin position="73"/>
        <end position="443"/>
    </location>
</feature>
<keyword evidence="3" id="KW-0812">Transmembrane</keyword>
<name>A0ABP3G3F9_9BACI</name>
<dbReference type="Pfam" id="PF00496">
    <property type="entry name" value="SBP_bac_5"/>
    <property type="match status" value="1"/>
</dbReference>
<keyword evidence="7" id="KW-1185">Reference proteome</keyword>
<keyword evidence="3" id="KW-1133">Transmembrane helix</keyword>
<keyword evidence="1 4" id="KW-0732">Signal</keyword>
<proteinExistence type="predicted"/>
<dbReference type="Gene3D" id="3.90.76.10">
    <property type="entry name" value="Dipeptide-binding Protein, Domain 1"/>
    <property type="match status" value="1"/>
</dbReference>
<sequence>MGKKFVSLLIFLLVFNLFSGFATAEQHPKTLRIAINSDESTLTPYTYQTGYPGLELVHLLYDTLFQLDENNIPQPWMVEDYSVSEDGLTYDFTLFKDITWQDGKPLTANDVKFTVDYFIQHPKSRFTVPLQTIKSLEVKDELNFSITLNQPEPNFMIQPLADVPILPQHIWSEITNPDEATNALGSGPYKLVEYKADQYYKFEANENYFKGQPASEELILPIVSDTTAMFTALKAGEVDSASSSLTPEIVGEFESNPNLTVESGPGFSTTLFQINAERYPMSEKEFRQAIAYAIDTQYLVDTVILGYGQVGSPGFIHPSSPFYNSDLSFKPDKEKAKQLLAEAGFKDSDGDGFIEGQNGEAIDLSILVQSENPLRIRTAEIISGWLNDVGIKVTAKSLDSDTIISLVWPEYDVSKGRDFDFTMFGWSSTVQLFPDRLIDLFYSDPSLGTINIGGYNNSEFDKLGDVLKSTVNEDERKNIFYEMQTLVAEDFPIVTLYYQEIVNAYNPSVYDGYVFQSGKGILNKLSFVSGQKSEPQENQGEKDGTDTDVNKNDTDSKKENNNSNSDSSNSSSNNSSLFILLGLILVVVIVFMFFRKSTKKNTGNDDFDEFNV</sequence>
<evidence type="ECO:0000313" key="6">
    <source>
        <dbReference type="EMBL" id="GAA0330790.1"/>
    </source>
</evidence>
<protein>
    <submittedName>
        <fullName evidence="6">ABC transporter substrate-binding protein</fullName>
    </submittedName>
</protein>
<evidence type="ECO:0000256" key="2">
    <source>
        <dbReference type="SAM" id="MobiDB-lite"/>
    </source>
</evidence>
<feature type="compositionally biased region" description="Low complexity" evidence="2">
    <location>
        <begin position="561"/>
        <end position="572"/>
    </location>
</feature>
<organism evidence="6 7">
    <name type="scientific">Bacillus carboniphilus</name>
    <dbReference type="NCBI Taxonomy" id="86663"/>
    <lineage>
        <taxon>Bacteria</taxon>
        <taxon>Bacillati</taxon>
        <taxon>Bacillota</taxon>
        <taxon>Bacilli</taxon>
        <taxon>Bacillales</taxon>
        <taxon>Bacillaceae</taxon>
        <taxon>Bacillus</taxon>
    </lineage>
</organism>
<dbReference type="Gene3D" id="3.40.190.10">
    <property type="entry name" value="Periplasmic binding protein-like II"/>
    <property type="match status" value="1"/>
</dbReference>
<dbReference type="InterPro" id="IPR000914">
    <property type="entry name" value="SBP_5_dom"/>
</dbReference>
<feature type="region of interest" description="Disordered" evidence="2">
    <location>
        <begin position="532"/>
        <end position="572"/>
    </location>
</feature>
<dbReference type="PANTHER" id="PTHR30290">
    <property type="entry name" value="PERIPLASMIC BINDING COMPONENT OF ABC TRANSPORTER"/>
    <property type="match status" value="1"/>
</dbReference>
<evidence type="ECO:0000256" key="4">
    <source>
        <dbReference type="SAM" id="SignalP"/>
    </source>
</evidence>
<dbReference type="EMBL" id="BAAADJ010000021">
    <property type="protein sequence ID" value="GAA0330790.1"/>
    <property type="molecule type" value="Genomic_DNA"/>
</dbReference>
<dbReference type="RefSeq" id="WP_343798948.1">
    <property type="nucleotide sequence ID" value="NZ_BAAADJ010000021.1"/>
</dbReference>
<evidence type="ECO:0000313" key="7">
    <source>
        <dbReference type="Proteomes" id="UP001500782"/>
    </source>
</evidence>
<comment type="caution">
    <text evidence="6">The sequence shown here is derived from an EMBL/GenBank/DDBJ whole genome shotgun (WGS) entry which is preliminary data.</text>
</comment>
<evidence type="ECO:0000256" key="1">
    <source>
        <dbReference type="ARBA" id="ARBA00022729"/>
    </source>
</evidence>
<feature type="compositionally biased region" description="Basic and acidic residues" evidence="2">
    <location>
        <begin position="539"/>
        <end position="560"/>
    </location>
</feature>
<accession>A0ABP3G3F9</accession>
<keyword evidence="3" id="KW-0472">Membrane</keyword>
<dbReference type="Gene3D" id="3.10.105.10">
    <property type="entry name" value="Dipeptide-binding Protein, Domain 3"/>
    <property type="match status" value="1"/>
</dbReference>
<dbReference type="PANTHER" id="PTHR30290:SF64">
    <property type="entry name" value="ABC TRANSPORTER PERIPLASMIC BINDING PROTEIN"/>
    <property type="match status" value="1"/>
</dbReference>
<reference evidence="7" key="1">
    <citation type="journal article" date="2019" name="Int. J. Syst. Evol. Microbiol.">
        <title>The Global Catalogue of Microorganisms (GCM) 10K type strain sequencing project: providing services to taxonomists for standard genome sequencing and annotation.</title>
        <authorList>
            <consortium name="The Broad Institute Genomics Platform"/>
            <consortium name="The Broad Institute Genome Sequencing Center for Infectious Disease"/>
            <person name="Wu L."/>
            <person name="Ma J."/>
        </authorList>
    </citation>
    <scope>NUCLEOTIDE SEQUENCE [LARGE SCALE GENOMIC DNA]</scope>
    <source>
        <strain evidence="7">JCM 9731</strain>
    </source>
</reference>
<dbReference type="SUPFAM" id="SSF53850">
    <property type="entry name" value="Periplasmic binding protein-like II"/>
    <property type="match status" value="1"/>
</dbReference>
<dbReference type="Proteomes" id="UP001500782">
    <property type="component" value="Unassembled WGS sequence"/>
</dbReference>
<evidence type="ECO:0000256" key="3">
    <source>
        <dbReference type="SAM" id="Phobius"/>
    </source>
</evidence>
<dbReference type="InterPro" id="IPR039424">
    <property type="entry name" value="SBP_5"/>
</dbReference>
<evidence type="ECO:0000259" key="5">
    <source>
        <dbReference type="Pfam" id="PF00496"/>
    </source>
</evidence>
<feature type="transmembrane region" description="Helical" evidence="3">
    <location>
        <begin position="575"/>
        <end position="594"/>
    </location>
</feature>